<organism evidence="1 2">
    <name type="scientific">Catharanthus roseus</name>
    <name type="common">Madagascar periwinkle</name>
    <name type="synonym">Vinca rosea</name>
    <dbReference type="NCBI Taxonomy" id="4058"/>
    <lineage>
        <taxon>Eukaryota</taxon>
        <taxon>Viridiplantae</taxon>
        <taxon>Streptophyta</taxon>
        <taxon>Embryophyta</taxon>
        <taxon>Tracheophyta</taxon>
        <taxon>Spermatophyta</taxon>
        <taxon>Magnoliopsida</taxon>
        <taxon>eudicotyledons</taxon>
        <taxon>Gunneridae</taxon>
        <taxon>Pentapetalae</taxon>
        <taxon>asterids</taxon>
        <taxon>lamiids</taxon>
        <taxon>Gentianales</taxon>
        <taxon>Apocynaceae</taxon>
        <taxon>Rauvolfioideae</taxon>
        <taxon>Vinceae</taxon>
        <taxon>Catharanthinae</taxon>
        <taxon>Catharanthus</taxon>
    </lineage>
</organism>
<evidence type="ECO:0000313" key="1">
    <source>
        <dbReference type="EMBL" id="KAI5656488.1"/>
    </source>
</evidence>
<name>A0ACC0A6G1_CATRO</name>
<protein>
    <submittedName>
        <fullName evidence="1">Uncharacterized protein</fullName>
    </submittedName>
</protein>
<keyword evidence="2" id="KW-1185">Reference proteome</keyword>
<comment type="caution">
    <text evidence="1">The sequence shown here is derived from an EMBL/GenBank/DDBJ whole genome shotgun (WGS) entry which is preliminary data.</text>
</comment>
<evidence type="ECO:0000313" key="2">
    <source>
        <dbReference type="Proteomes" id="UP001060085"/>
    </source>
</evidence>
<dbReference type="EMBL" id="CM044706">
    <property type="protein sequence ID" value="KAI5656488.1"/>
    <property type="molecule type" value="Genomic_DNA"/>
</dbReference>
<reference evidence="2" key="1">
    <citation type="journal article" date="2023" name="Nat. Plants">
        <title>Single-cell RNA sequencing provides a high-resolution roadmap for understanding the multicellular compartmentation of specialized metabolism.</title>
        <authorList>
            <person name="Sun S."/>
            <person name="Shen X."/>
            <person name="Li Y."/>
            <person name="Li Y."/>
            <person name="Wang S."/>
            <person name="Li R."/>
            <person name="Zhang H."/>
            <person name="Shen G."/>
            <person name="Guo B."/>
            <person name="Wei J."/>
            <person name="Xu J."/>
            <person name="St-Pierre B."/>
            <person name="Chen S."/>
            <person name="Sun C."/>
        </authorList>
    </citation>
    <scope>NUCLEOTIDE SEQUENCE [LARGE SCALE GENOMIC DNA]</scope>
</reference>
<gene>
    <name evidence="1" type="ORF">M9H77_25281</name>
</gene>
<dbReference type="Proteomes" id="UP001060085">
    <property type="component" value="Linkage Group LG06"/>
</dbReference>
<sequence length="252" mass="27154">MGNPKKPSAGTRNAADEELHSAARSGNLEAVQRICSANPLTINSRDRHSRTPLHLAAWSGQAKVVEYLCKKADVGAAAMDDMGAIHFAAQKGHLDVVRMLVTSGVSVKSINRKGMTALHYAAQGSHIELAKYLIKKGSNVNAKNKAGKTPVDLATSEELRSVLLNKELSNSKEKDPQAEPNSSSQENEANAGGEVEDGEKDAENEKDESVKRKSDEGRSSSEVMPEAKKSKVSLNHLLAADDTQEEEEEENL</sequence>
<accession>A0ACC0A6G1</accession>
<proteinExistence type="predicted"/>